<sequence>MCTVIVGFEPGARTPLVIAGVRDEILSRPWEPPAAHWPGFPGLVGGRDLSGGGTWLAVDPGAPRVAALLNGRGREAPEDVRRSRGDLPLRAVTAGELPEGDLSCYDPFHLIVADPGGVRLWSWDGERVSDGKLPAGVHVVVNSGWERGRDDPRVAWFRPRFASAAWPSARDGESAWAPWRELASGAGLDTSDPRALVVRSELPDGSVWGTSSITLVALGEDALRYDFCPDPADPSSWYGVLRSEVPG</sequence>
<proteinExistence type="predicted"/>
<name>A0ABV9EDF4_9ACTN</name>
<dbReference type="RefSeq" id="WP_262844961.1">
    <property type="nucleotide sequence ID" value="NZ_JANZYP010000035.1"/>
</dbReference>
<dbReference type="Proteomes" id="UP001595891">
    <property type="component" value="Unassembled WGS sequence"/>
</dbReference>
<dbReference type="InterPro" id="IPR008551">
    <property type="entry name" value="TANGO2"/>
</dbReference>
<evidence type="ECO:0000313" key="2">
    <source>
        <dbReference type="Proteomes" id="UP001595891"/>
    </source>
</evidence>
<organism evidence="1 2">
    <name type="scientific">Sphaerisporangium corydalis</name>
    <dbReference type="NCBI Taxonomy" id="1441875"/>
    <lineage>
        <taxon>Bacteria</taxon>
        <taxon>Bacillati</taxon>
        <taxon>Actinomycetota</taxon>
        <taxon>Actinomycetes</taxon>
        <taxon>Streptosporangiales</taxon>
        <taxon>Streptosporangiaceae</taxon>
        <taxon>Sphaerisporangium</taxon>
    </lineage>
</organism>
<dbReference type="PANTHER" id="PTHR17985">
    <property type="entry name" value="SER/THR-RICH PROTEIN T10 IN DGCR REGION"/>
    <property type="match status" value="1"/>
</dbReference>
<dbReference type="Pfam" id="PF05742">
    <property type="entry name" value="TANGO2"/>
    <property type="match status" value="1"/>
</dbReference>
<evidence type="ECO:0000313" key="1">
    <source>
        <dbReference type="EMBL" id="MFC4587198.1"/>
    </source>
</evidence>
<dbReference type="PANTHER" id="PTHR17985:SF8">
    <property type="entry name" value="TRANSPORT AND GOLGI ORGANIZATION PROTEIN 2 HOMOLOG"/>
    <property type="match status" value="1"/>
</dbReference>
<keyword evidence="2" id="KW-1185">Reference proteome</keyword>
<gene>
    <name evidence="1" type="ORF">ACFO8L_13980</name>
</gene>
<comment type="caution">
    <text evidence="1">The sequence shown here is derived from an EMBL/GenBank/DDBJ whole genome shotgun (WGS) entry which is preliminary data.</text>
</comment>
<accession>A0ABV9EDF4</accession>
<reference evidence="2" key="1">
    <citation type="journal article" date="2019" name="Int. J. Syst. Evol. Microbiol.">
        <title>The Global Catalogue of Microorganisms (GCM) 10K type strain sequencing project: providing services to taxonomists for standard genome sequencing and annotation.</title>
        <authorList>
            <consortium name="The Broad Institute Genomics Platform"/>
            <consortium name="The Broad Institute Genome Sequencing Center for Infectious Disease"/>
            <person name="Wu L."/>
            <person name="Ma J."/>
        </authorList>
    </citation>
    <scope>NUCLEOTIDE SEQUENCE [LARGE SCALE GENOMIC DNA]</scope>
    <source>
        <strain evidence="2">CCUG 49560</strain>
    </source>
</reference>
<dbReference type="EMBL" id="JBHSFN010000007">
    <property type="protein sequence ID" value="MFC4587198.1"/>
    <property type="molecule type" value="Genomic_DNA"/>
</dbReference>
<protein>
    <submittedName>
        <fullName evidence="1">NRDE family protein</fullName>
    </submittedName>
</protein>